<keyword evidence="14" id="KW-0969">Cilium</keyword>
<evidence type="ECO:0000256" key="4">
    <source>
        <dbReference type="ARBA" id="ARBA00022475"/>
    </source>
</evidence>
<dbReference type="PANTHER" id="PTHR30046:SF0">
    <property type="entry name" value="FLAGELLAR M-RING PROTEIN"/>
    <property type="match status" value="1"/>
</dbReference>
<evidence type="ECO:0000256" key="1">
    <source>
        <dbReference type="ARBA" id="ARBA00004117"/>
    </source>
</evidence>
<evidence type="ECO:0000256" key="3">
    <source>
        <dbReference type="ARBA" id="ARBA00007971"/>
    </source>
</evidence>
<gene>
    <name evidence="14" type="ORF">SAMN04488241_11231</name>
</gene>
<keyword evidence="8 9" id="KW-0975">Bacterial flagellum</keyword>
<evidence type="ECO:0000256" key="9">
    <source>
        <dbReference type="PIRNR" id="PIRNR004862"/>
    </source>
</evidence>
<dbReference type="RefSeq" id="WP_093334355.1">
    <property type="nucleotide sequence ID" value="NZ_FOXP01000012.1"/>
</dbReference>
<dbReference type="Proteomes" id="UP000199586">
    <property type="component" value="Unassembled WGS sequence"/>
</dbReference>
<feature type="transmembrane region" description="Helical" evidence="11">
    <location>
        <begin position="36"/>
        <end position="55"/>
    </location>
</feature>
<keyword evidence="6 11" id="KW-1133">Transmembrane helix</keyword>
<feature type="domain" description="Flagellar M-ring N-terminal" evidence="12">
    <location>
        <begin position="56"/>
        <end position="230"/>
    </location>
</feature>
<keyword evidence="15" id="KW-1185">Reference proteome</keyword>
<dbReference type="InterPro" id="IPR013556">
    <property type="entry name" value="Flag_M-ring_C"/>
</dbReference>
<dbReference type="PRINTS" id="PR01009">
    <property type="entry name" value="FLGMRINGFLIF"/>
</dbReference>
<dbReference type="InterPro" id="IPR000067">
    <property type="entry name" value="FlgMring_FliF"/>
</dbReference>
<dbReference type="Pfam" id="PF08345">
    <property type="entry name" value="YscJ_FliF_C"/>
    <property type="match status" value="1"/>
</dbReference>
<name>A0A1I5UJS8_9SPHN</name>
<dbReference type="GO" id="GO:0071973">
    <property type="term" value="P:bacterial-type flagellum-dependent cell motility"/>
    <property type="evidence" value="ECO:0007669"/>
    <property type="project" value="InterPro"/>
</dbReference>
<evidence type="ECO:0000256" key="6">
    <source>
        <dbReference type="ARBA" id="ARBA00022989"/>
    </source>
</evidence>
<comment type="subcellular location">
    <subcellularLocation>
        <location evidence="1 9">Bacterial flagellum basal body</location>
    </subcellularLocation>
    <subcellularLocation>
        <location evidence="2">Cell membrane</location>
        <topology evidence="2">Multi-pass membrane protein</topology>
    </subcellularLocation>
</comment>
<evidence type="ECO:0000256" key="2">
    <source>
        <dbReference type="ARBA" id="ARBA00004651"/>
    </source>
</evidence>
<dbReference type="GO" id="GO:0009431">
    <property type="term" value="C:bacterial-type flagellum basal body, MS ring"/>
    <property type="evidence" value="ECO:0007669"/>
    <property type="project" value="InterPro"/>
</dbReference>
<keyword evidence="4" id="KW-1003">Cell membrane</keyword>
<dbReference type="InterPro" id="IPR043427">
    <property type="entry name" value="YscJ/FliF"/>
</dbReference>
<evidence type="ECO:0000259" key="12">
    <source>
        <dbReference type="Pfam" id="PF01514"/>
    </source>
</evidence>
<evidence type="ECO:0000256" key="8">
    <source>
        <dbReference type="ARBA" id="ARBA00023143"/>
    </source>
</evidence>
<feature type="transmembrane region" description="Helical" evidence="11">
    <location>
        <begin position="460"/>
        <end position="478"/>
    </location>
</feature>
<sequence length="563" mass="58833">MSTALTTTGGAIPERFANPLQQIRGVMAQPAVRRSAPMALMVGLVAAAGLAYATLSTPTQKTLFTGMADADKAAVMQSLEQANIAGHVDDATDSITVDEDQYSRARMLLASQGLPKAAPGGYAILDQLPMGVSRAVEGERLRQARESELSRSIQEIDAVAEARVHLATPEASVFVRDKAEPSASVIVKLNAGRSLSDAQVQSIINLVASSVPGMKPDAVTIVDQAGALLTKPGGRDAAGAASDERLDVQNRVEEKYRQQLQQLLTPLLGAGNFSAEVQADVNLDETQATRESYDKQGSLRAEQGNWTGNQGGGTTPGGIPGALSNTPPPASMLQVPTPAVGASGSPQPVAGAAPPDPQKQSDAYQRAYDLGREVSVTRAAPGSVKRLSVAVVLREPDKGRRTAMEVNQITDLVKSAVGFDANRQDQVTVISRKFAGAAPDAEAGPAWYDNSWLPVLARNATAIVIALLVLLLGVRPLAKALMKKREEASPGELGTTANAALNGEGAALAGGEPGMPQVAAPVSLDQLEQSRGYDERIGAVRGFTRDNPARAALAVRDMIKAEK</sequence>
<dbReference type="PANTHER" id="PTHR30046">
    <property type="entry name" value="FLAGELLAR M-RING PROTEIN"/>
    <property type="match status" value="1"/>
</dbReference>
<evidence type="ECO:0000256" key="5">
    <source>
        <dbReference type="ARBA" id="ARBA00022692"/>
    </source>
</evidence>
<accession>A0A1I5UJS8</accession>
<dbReference type="GO" id="GO:0003774">
    <property type="term" value="F:cytoskeletal motor activity"/>
    <property type="evidence" value="ECO:0007669"/>
    <property type="project" value="InterPro"/>
</dbReference>
<dbReference type="Gene3D" id="3.30.300.30">
    <property type="match status" value="1"/>
</dbReference>
<evidence type="ECO:0000313" key="15">
    <source>
        <dbReference type="Proteomes" id="UP000199586"/>
    </source>
</evidence>
<feature type="domain" description="Flagellar M-ring C-terminal" evidence="13">
    <location>
        <begin position="264"/>
        <end position="434"/>
    </location>
</feature>
<reference evidence="14 15" key="1">
    <citation type="submission" date="2016-10" db="EMBL/GenBank/DDBJ databases">
        <authorList>
            <person name="de Groot N.N."/>
        </authorList>
    </citation>
    <scope>NUCLEOTIDE SEQUENCE [LARGE SCALE GENOMIC DNA]</scope>
    <source>
        <strain evidence="14 15">CGMCC 1.9113</strain>
    </source>
</reference>
<keyword evidence="14" id="KW-0966">Cell projection</keyword>
<keyword evidence="14" id="KW-0282">Flagellum</keyword>
<comment type="function">
    <text evidence="9">The M ring may be actively involved in energy transduction.</text>
</comment>
<dbReference type="PIRSF" id="PIRSF004862">
    <property type="entry name" value="FliF"/>
    <property type="match status" value="1"/>
</dbReference>
<dbReference type="AlphaFoldDB" id="A0A1I5UJS8"/>
<keyword evidence="5 11" id="KW-0812">Transmembrane</keyword>
<keyword evidence="7 11" id="KW-0472">Membrane</keyword>
<feature type="compositionally biased region" description="Gly residues" evidence="10">
    <location>
        <begin position="309"/>
        <end position="320"/>
    </location>
</feature>
<dbReference type="EMBL" id="FOXP01000012">
    <property type="protein sequence ID" value="SFP95561.1"/>
    <property type="molecule type" value="Genomic_DNA"/>
</dbReference>
<evidence type="ECO:0000256" key="7">
    <source>
        <dbReference type="ARBA" id="ARBA00023136"/>
    </source>
</evidence>
<evidence type="ECO:0000256" key="11">
    <source>
        <dbReference type="SAM" id="Phobius"/>
    </source>
</evidence>
<evidence type="ECO:0000256" key="10">
    <source>
        <dbReference type="SAM" id="MobiDB-lite"/>
    </source>
</evidence>
<proteinExistence type="inferred from homology"/>
<comment type="similarity">
    <text evidence="3 9">Belongs to the FliF family.</text>
</comment>
<dbReference type="InterPro" id="IPR045851">
    <property type="entry name" value="AMP-bd_C_sf"/>
</dbReference>
<feature type="region of interest" description="Disordered" evidence="10">
    <location>
        <begin position="289"/>
        <end position="362"/>
    </location>
</feature>
<dbReference type="GO" id="GO:0005886">
    <property type="term" value="C:plasma membrane"/>
    <property type="evidence" value="ECO:0007669"/>
    <property type="project" value="UniProtKB-SubCell"/>
</dbReference>
<evidence type="ECO:0000259" key="13">
    <source>
        <dbReference type="Pfam" id="PF08345"/>
    </source>
</evidence>
<dbReference type="STRING" id="634430.SAMN04488241_11231"/>
<dbReference type="OrthoDB" id="9807026at2"/>
<evidence type="ECO:0000313" key="14">
    <source>
        <dbReference type="EMBL" id="SFP95561.1"/>
    </source>
</evidence>
<dbReference type="NCBIfam" id="TIGR00206">
    <property type="entry name" value="fliF"/>
    <property type="match status" value="1"/>
</dbReference>
<dbReference type="Pfam" id="PF01514">
    <property type="entry name" value="YscJ_FliF"/>
    <property type="match status" value="1"/>
</dbReference>
<protein>
    <recommendedName>
        <fullName evidence="9">Flagellar M-ring protein</fullName>
    </recommendedName>
</protein>
<dbReference type="InterPro" id="IPR006182">
    <property type="entry name" value="FliF_N_dom"/>
</dbReference>
<organism evidence="14 15">
    <name type="scientific">Sphingomonas rubra</name>
    <dbReference type="NCBI Taxonomy" id="634430"/>
    <lineage>
        <taxon>Bacteria</taxon>
        <taxon>Pseudomonadati</taxon>
        <taxon>Pseudomonadota</taxon>
        <taxon>Alphaproteobacteria</taxon>
        <taxon>Sphingomonadales</taxon>
        <taxon>Sphingomonadaceae</taxon>
        <taxon>Sphingomonas</taxon>
    </lineage>
</organism>